<reference evidence="1" key="2">
    <citation type="submission" date="2018-03" db="EMBL/GenBank/DDBJ databases">
        <title>The Triticum urartu genome reveals the dynamic nature of wheat genome evolution.</title>
        <authorList>
            <person name="Ling H."/>
            <person name="Ma B."/>
            <person name="Shi X."/>
            <person name="Liu H."/>
            <person name="Dong L."/>
            <person name="Sun H."/>
            <person name="Cao Y."/>
            <person name="Gao Q."/>
            <person name="Zheng S."/>
            <person name="Li Y."/>
            <person name="Yu Y."/>
            <person name="Du H."/>
            <person name="Qi M."/>
            <person name="Li Y."/>
            <person name="Yu H."/>
            <person name="Cui Y."/>
            <person name="Wang N."/>
            <person name="Chen C."/>
            <person name="Wu H."/>
            <person name="Zhao Y."/>
            <person name="Zhang J."/>
            <person name="Li Y."/>
            <person name="Zhou W."/>
            <person name="Zhang B."/>
            <person name="Hu W."/>
            <person name="Eijk M."/>
            <person name="Tang J."/>
            <person name="Witsenboer H."/>
            <person name="Zhao S."/>
            <person name="Li Z."/>
            <person name="Zhang A."/>
            <person name="Wang D."/>
            <person name="Liang C."/>
        </authorList>
    </citation>
    <scope>NUCLEOTIDE SEQUENCE [LARGE SCALE GENOMIC DNA]</scope>
    <source>
        <strain evidence="1">cv. G1812</strain>
    </source>
</reference>
<evidence type="ECO:0000313" key="2">
    <source>
        <dbReference type="Proteomes" id="UP000015106"/>
    </source>
</evidence>
<accession>A0A8R7Q8T0</accession>
<dbReference type="Proteomes" id="UP000015106">
    <property type="component" value="Chromosome 4"/>
</dbReference>
<sequence length="317" mass="34132">MVVFELRVTVLRHVQVDQEEVDDVVLVDAQHRERRQVLRQAQRAVALACPDVPHVVHRAFLPTAEVRRQRPDGQRYLVAGPIAVAIHGDELDAAADAGHAAELLRLKWRFPFVHLAAVIRRALSGQRNEAEPWVGAVPEQPAHIADGHAFEQIHPADAGASIREARVCPEEVAGTGQLVGEARDLQDPFRGGRVGVYYRGQLDKDVAAFLEAQDGGSHTDVGTVVVKGGRGDRREGVVAGVVDQIASFRVGRGAVRIGEEGDQVLVRAGDVGGCDISVAYPRPQYAEGGQLRRIGEAGVRFQGPQVGEDGVSSVLLA</sequence>
<proteinExistence type="predicted"/>
<reference evidence="1" key="3">
    <citation type="submission" date="2022-06" db="UniProtKB">
        <authorList>
            <consortium name="EnsemblPlants"/>
        </authorList>
    </citation>
    <scope>IDENTIFICATION</scope>
</reference>
<dbReference type="Gramene" id="TuG1812G0400002887.01.T01">
    <property type="protein sequence ID" value="TuG1812G0400002887.01.T01.cds311431"/>
    <property type="gene ID" value="TuG1812G0400002887.01"/>
</dbReference>
<evidence type="ECO:0000313" key="1">
    <source>
        <dbReference type="EnsemblPlants" id="TuG1812G0400002887.01.T01.cds311431"/>
    </source>
</evidence>
<dbReference type="EnsemblPlants" id="TuG1812G0400002887.01.T01">
    <property type="protein sequence ID" value="TuG1812G0400002887.01.T01.cds311431"/>
    <property type="gene ID" value="TuG1812G0400002887.01"/>
</dbReference>
<keyword evidence="2" id="KW-1185">Reference proteome</keyword>
<reference evidence="2" key="1">
    <citation type="journal article" date="2013" name="Nature">
        <title>Draft genome of the wheat A-genome progenitor Triticum urartu.</title>
        <authorList>
            <person name="Ling H.Q."/>
            <person name="Zhao S."/>
            <person name="Liu D."/>
            <person name="Wang J."/>
            <person name="Sun H."/>
            <person name="Zhang C."/>
            <person name="Fan H."/>
            <person name="Li D."/>
            <person name="Dong L."/>
            <person name="Tao Y."/>
            <person name="Gao C."/>
            <person name="Wu H."/>
            <person name="Li Y."/>
            <person name="Cui Y."/>
            <person name="Guo X."/>
            <person name="Zheng S."/>
            <person name="Wang B."/>
            <person name="Yu K."/>
            <person name="Liang Q."/>
            <person name="Yang W."/>
            <person name="Lou X."/>
            <person name="Chen J."/>
            <person name="Feng M."/>
            <person name="Jian J."/>
            <person name="Zhang X."/>
            <person name="Luo G."/>
            <person name="Jiang Y."/>
            <person name="Liu J."/>
            <person name="Wang Z."/>
            <person name="Sha Y."/>
            <person name="Zhang B."/>
            <person name="Wu H."/>
            <person name="Tang D."/>
            <person name="Shen Q."/>
            <person name="Xue P."/>
            <person name="Zou S."/>
            <person name="Wang X."/>
            <person name="Liu X."/>
            <person name="Wang F."/>
            <person name="Yang Y."/>
            <person name="An X."/>
            <person name="Dong Z."/>
            <person name="Zhang K."/>
            <person name="Zhang X."/>
            <person name="Luo M.C."/>
            <person name="Dvorak J."/>
            <person name="Tong Y."/>
            <person name="Wang J."/>
            <person name="Yang H."/>
            <person name="Li Z."/>
            <person name="Wang D."/>
            <person name="Zhang A."/>
            <person name="Wang J."/>
        </authorList>
    </citation>
    <scope>NUCLEOTIDE SEQUENCE</scope>
    <source>
        <strain evidence="2">cv. G1812</strain>
    </source>
</reference>
<name>A0A8R7Q8T0_TRIUA</name>
<dbReference type="AlphaFoldDB" id="A0A8R7Q8T0"/>
<protein>
    <submittedName>
        <fullName evidence="1">Uncharacterized protein</fullName>
    </submittedName>
</protein>
<organism evidence="1 2">
    <name type="scientific">Triticum urartu</name>
    <name type="common">Red wild einkorn</name>
    <name type="synonym">Crithodium urartu</name>
    <dbReference type="NCBI Taxonomy" id="4572"/>
    <lineage>
        <taxon>Eukaryota</taxon>
        <taxon>Viridiplantae</taxon>
        <taxon>Streptophyta</taxon>
        <taxon>Embryophyta</taxon>
        <taxon>Tracheophyta</taxon>
        <taxon>Spermatophyta</taxon>
        <taxon>Magnoliopsida</taxon>
        <taxon>Liliopsida</taxon>
        <taxon>Poales</taxon>
        <taxon>Poaceae</taxon>
        <taxon>BOP clade</taxon>
        <taxon>Pooideae</taxon>
        <taxon>Triticodae</taxon>
        <taxon>Triticeae</taxon>
        <taxon>Triticinae</taxon>
        <taxon>Triticum</taxon>
    </lineage>
</organism>